<keyword evidence="2" id="KW-0732">Signal</keyword>
<dbReference type="KEGG" id="pbv:AR543_13720"/>
<evidence type="ECO:0000313" key="5">
    <source>
        <dbReference type="EMBL" id="ANF98812.1"/>
    </source>
</evidence>
<dbReference type="Gene3D" id="3.40.50.2300">
    <property type="match status" value="2"/>
</dbReference>
<dbReference type="GO" id="GO:0015753">
    <property type="term" value="P:D-xylose transmembrane transport"/>
    <property type="evidence" value="ECO:0007669"/>
    <property type="project" value="InterPro"/>
</dbReference>
<dbReference type="InterPro" id="IPR028082">
    <property type="entry name" value="Peripla_BP_I"/>
</dbReference>
<dbReference type="GO" id="GO:0030288">
    <property type="term" value="C:outer membrane-bounded periplasmic space"/>
    <property type="evidence" value="ECO:0007669"/>
    <property type="project" value="TreeGrafter"/>
</dbReference>
<dbReference type="NCBIfam" id="TIGR02634">
    <property type="entry name" value="xylF"/>
    <property type="match status" value="1"/>
</dbReference>
<evidence type="ECO:0000256" key="1">
    <source>
        <dbReference type="ARBA" id="ARBA00004196"/>
    </source>
</evidence>
<proteinExistence type="predicted"/>
<dbReference type="PANTHER" id="PTHR30036:SF1">
    <property type="entry name" value="D-XYLOSE-BINDING PERIPLASMIC PROTEIN"/>
    <property type="match status" value="1"/>
</dbReference>
<evidence type="ECO:0000259" key="4">
    <source>
        <dbReference type="Pfam" id="PF13407"/>
    </source>
</evidence>
<feature type="compositionally biased region" description="Low complexity" evidence="3">
    <location>
        <begin position="34"/>
        <end position="48"/>
    </location>
</feature>
<dbReference type="EMBL" id="CP013023">
    <property type="protein sequence ID" value="ANF98812.1"/>
    <property type="molecule type" value="Genomic_DNA"/>
</dbReference>
<feature type="domain" description="Periplasmic binding protein" evidence="4">
    <location>
        <begin position="63"/>
        <end position="321"/>
    </location>
</feature>
<feature type="region of interest" description="Disordered" evidence="3">
    <location>
        <begin position="1"/>
        <end position="58"/>
    </location>
</feature>
<dbReference type="AlphaFoldDB" id="A0A172ZMZ3"/>
<dbReference type="Proteomes" id="UP000078148">
    <property type="component" value="Chromosome"/>
</dbReference>
<gene>
    <name evidence="5" type="ORF">AR543_13720</name>
</gene>
<name>A0A172ZMZ3_9BACL</name>
<dbReference type="GO" id="GO:0048029">
    <property type="term" value="F:monosaccharide binding"/>
    <property type="evidence" value="ECO:0007669"/>
    <property type="project" value="InterPro"/>
</dbReference>
<feature type="compositionally biased region" description="Polar residues" evidence="3">
    <location>
        <begin position="1"/>
        <end position="33"/>
    </location>
</feature>
<sequence length="370" mass="40066">MLLSACSHSGTTQPSESTNAGSLSMKSTSSNHQSGAGTPASPSTGSSSQSENAGDHKSKTIRIGFVMDTLVEERWKKDRELFRQAAEQRGAEVIIQSADGDDARQMVQAEKMIQQGIDVLVIVPHNAEAAAALIQKAHHAGIKVLSYDRLVKNADVDLYVSFDNEEVGRLQARAIIKQVPKGKYVYIGGANTDNNAHLFKKGVFDILQPLIERGDIQVVYDQWSKDWQPAYAKANMQQALQANRNRVDAVIVANDATAGGAIEALAEKGMAGQIPVAGQDGDLAAARRIIKGTQTMTVYKPLQQLAGTTADMAIRLARGEKIDTRQKVNNGKTEVPAVLLQPIAVDASNLDQTMIRDHFHSREEIYGPVQ</sequence>
<evidence type="ECO:0000256" key="3">
    <source>
        <dbReference type="SAM" id="MobiDB-lite"/>
    </source>
</evidence>
<reference evidence="5 6" key="2">
    <citation type="journal article" date="2016" name="Int. J. Syst. Evol. Microbiol.">
        <title>Paenibacillus bovis sp. nov., isolated from raw yak (Bos grunniens) milk.</title>
        <authorList>
            <person name="Gao C."/>
            <person name="Han J."/>
            <person name="Liu Z."/>
            <person name="Xu X."/>
            <person name="Hang F."/>
            <person name="Wu Z."/>
        </authorList>
    </citation>
    <scope>NUCLEOTIDE SEQUENCE [LARGE SCALE GENOMIC DNA]</scope>
    <source>
        <strain evidence="5 6">BD3526</strain>
    </source>
</reference>
<dbReference type="STRING" id="1616788.AR543_13720"/>
<evidence type="ECO:0000256" key="2">
    <source>
        <dbReference type="ARBA" id="ARBA00022729"/>
    </source>
</evidence>
<dbReference type="OrthoDB" id="9769193at2"/>
<organism evidence="5 6">
    <name type="scientific">Paenibacillus bovis</name>
    <dbReference type="NCBI Taxonomy" id="1616788"/>
    <lineage>
        <taxon>Bacteria</taxon>
        <taxon>Bacillati</taxon>
        <taxon>Bacillota</taxon>
        <taxon>Bacilli</taxon>
        <taxon>Bacillales</taxon>
        <taxon>Paenibacillaceae</taxon>
        <taxon>Paenibacillus</taxon>
    </lineage>
</organism>
<reference evidence="6" key="1">
    <citation type="submission" date="2015-10" db="EMBL/GenBank/DDBJ databases">
        <title>Genome of Paenibacillus bovis sp. nov.</title>
        <authorList>
            <person name="Wu Z."/>
            <person name="Gao C."/>
            <person name="Liu Z."/>
            <person name="Zheng H."/>
        </authorList>
    </citation>
    <scope>NUCLEOTIDE SEQUENCE [LARGE SCALE GENOMIC DNA]</scope>
    <source>
        <strain evidence="6">BD3526</strain>
    </source>
</reference>
<keyword evidence="6" id="KW-1185">Reference proteome</keyword>
<accession>A0A172ZMZ3</accession>
<dbReference type="InterPro" id="IPR025997">
    <property type="entry name" value="SBP_2_dom"/>
</dbReference>
<dbReference type="InterPro" id="IPR050555">
    <property type="entry name" value="Bact_Solute-Bind_Prot2"/>
</dbReference>
<evidence type="ECO:0000313" key="6">
    <source>
        <dbReference type="Proteomes" id="UP000078148"/>
    </source>
</evidence>
<dbReference type="CDD" id="cd19991">
    <property type="entry name" value="PBP1_ABC_xylose_binding"/>
    <property type="match status" value="1"/>
</dbReference>
<dbReference type="InterPro" id="IPR013456">
    <property type="entry name" value="XylF"/>
</dbReference>
<dbReference type="Pfam" id="PF13407">
    <property type="entry name" value="Peripla_BP_4"/>
    <property type="match status" value="1"/>
</dbReference>
<comment type="subcellular location">
    <subcellularLocation>
        <location evidence="1">Cell envelope</location>
    </subcellularLocation>
</comment>
<dbReference type="SUPFAM" id="SSF53822">
    <property type="entry name" value="Periplasmic binding protein-like I"/>
    <property type="match status" value="1"/>
</dbReference>
<dbReference type="PANTHER" id="PTHR30036">
    <property type="entry name" value="D-XYLOSE-BINDING PERIPLASMIC PROTEIN"/>
    <property type="match status" value="1"/>
</dbReference>
<protein>
    <submittedName>
        <fullName evidence="5">D-xylose ABC transporter substrate-binding protein</fullName>
    </submittedName>
</protein>